<dbReference type="InterPro" id="IPR035235">
    <property type="entry name" value="DUF5343"/>
</dbReference>
<dbReference type="EMBL" id="UINC01089677">
    <property type="protein sequence ID" value="SVC40967.1"/>
    <property type="molecule type" value="Genomic_DNA"/>
</dbReference>
<gene>
    <name evidence="2" type="ORF">METZ01_LOCUS293821</name>
</gene>
<feature type="region of interest" description="Disordered" evidence="1">
    <location>
        <begin position="1"/>
        <end position="24"/>
    </location>
</feature>
<dbReference type="AlphaFoldDB" id="A0A382LZX0"/>
<organism evidence="2">
    <name type="scientific">marine metagenome</name>
    <dbReference type="NCBI Taxonomy" id="408172"/>
    <lineage>
        <taxon>unclassified sequences</taxon>
        <taxon>metagenomes</taxon>
        <taxon>ecological metagenomes</taxon>
    </lineage>
</organism>
<name>A0A382LZX0_9ZZZZ</name>
<evidence type="ECO:0000256" key="1">
    <source>
        <dbReference type="SAM" id="MobiDB-lite"/>
    </source>
</evidence>
<dbReference type="Pfam" id="PF17278">
    <property type="entry name" value="DUF5343"/>
    <property type="match status" value="1"/>
</dbReference>
<accession>A0A382LZX0</accession>
<sequence length="277" mass="32078">MEEERAAAEAAAEEGQDENGGKQGKTWYPYITKVQFEKFLSRLESKVPEQIDRDYVRAIIRTPSMIYRFLRGIEAMGLIDRDQHLTPRLTRLISKETRKFALAEVIRELYKELLPEWEQTDGNMSDDAVVDFFRDRTGMGRDSANKMKMFFKYLIGEADFGEPPEGLEAVEPEAKPAPAPARSRAPASRERGGRDGRSGRGNREERSSREERSERPEPSERPERSDRSSRPLTETQKAYLDTVQSVVQIKIDGDWDEDMIRVAFDRLERLFDRIRRV</sequence>
<reference evidence="2" key="1">
    <citation type="submission" date="2018-05" db="EMBL/GenBank/DDBJ databases">
        <authorList>
            <person name="Lanie J.A."/>
            <person name="Ng W.-L."/>
            <person name="Kazmierczak K.M."/>
            <person name="Andrzejewski T.M."/>
            <person name="Davidsen T.M."/>
            <person name="Wayne K.J."/>
            <person name="Tettelin H."/>
            <person name="Glass J.I."/>
            <person name="Rusch D."/>
            <person name="Podicherti R."/>
            <person name="Tsui H.-C.T."/>
            <person name="Winkler M.E."/>
        </authorList>
    </citation>
    <scope>NUCLEOTIDE SEQUENCE</scope>
</reference>
<proteinExistence type="predicted"/>
<feature type="region of interest" description="Disordered" evidence="1">
    <location>
        <begin position="164"/>
        <end position="236"/>
    </location>
</feature>
<evidence type="ECO:0000313" key="2">
    <source>
        <dbReference type="EMBL" id="SVC40967.1"/>
    </source>
</evidence>
<protein>
    <submittedName>
        <fullName evidence="2">Uncharacterized protein</fullName>
    </submittedName>
</protein>
<feature type="compositionally biased region" description="Basic and acidic residues" evidence="1">
    <location>
        <begin position="187"/>
        <end position="229"/>
    </location>
</feature>